<evidence type="ECO:0000313" key="3">
    <source>
        <dbReference type="Proteomes" id="UP000053240"/>
    </source>
</evidence>
<feature type="region of interest" description="Disordered" evidence="1">
    <location>
        <begin position="722"/>
        <end position="892"/>
    </location>
</feature>
<feature type="region of interest" description="Disordered" evidence="1">
    <location>
        <begin position="974"/>
        <end position="1326"/>
    </location>
</feature>
<feature type="compositionally biased region" description="Polar residues" evidence="1">
    <location>
        <begin position="253"/>
        <end position="264"/>
    </location>
</feature>
<feature type="compositionally biased region" description="Basic and acidic residues" evidence="1">
    <location>
        <begin position="1594"/>
        <end position="1603"/>
    </location>
</feature>
<reference evidence="2 3" key="1">
    <citation type="journal article" date="2015" name="Nat. Commun.">
        <title>Outbred genome sequencing and CRISPR/Cas9 gene editing in butterflies.</title>
        <authorList>
            <person name="Li X."/>
            <person name="Fan D."/>
            <person name="Zhang W."/>
            <person name="Liu G."/>
            <person name="Zhang L."/>
            <person name="Zhao L."/>
            <person name="Fang X."/>
            <person name="Chen L."/>
            <person name="Dong Y."/>
            <person name="Chen Y."/>
            <person name="Ding Y."/>
            <person name="Zhao R."/>
            <person name="Feng M."/>
            <person name="Zhu Y."/>
            <person name="Feng Y."/>
            <person name="Jiang X."/>
            <person name="Zhu D."/>
            <person name="Xiang H."/>
            <person name="Feng X."/>
            <person name="Li S."/>
            <person name="Wang J."/>
            <person name="Zhang G."/>
            <person name="Kronforst M.R."/>
            <person name="Wang W."/>
        </authorList>
    </citation>
    <scope>NUCLEOTIDE SEQUENCE [LARGE SCALE GENOMIC DNA]</scope>
    <source>
        <strain evidence="2">Ya'a_city_454_Pm</strain>
        <tissue evidence="2">Whole body</tissue>
    </source>
</reference>
<feature type="compositionally biased region" description="Polar residues" evidence="1">
    <location>
        <begin position="472"/>
        <end position="486"/>
    </location>
</feature>
<feature type="compositionally biased region" description="Basic and acidic residues" evidence="1">
    <location>
        <begin position="1390"/>
        <end position="1420"/>
    </location>
</feature>
<dbReference type="FunCoup" id="A0A0N1I9C5">
    <property type="interactions" value="6"/>
</dbReference>
<feature type="compositionally biased region" description="Basic and acidic residues" evidence="1">
    <location>
        <begin position="420"/>
        <end position="430"/>
    </location>
</feature>
<feature type="compositionally biased region" description="Basic and acidic residues" evidence="1">
    <location>
        <begin position="103"/>
        <end position="119"/>
    </location>
</feature>
<feature type="compositionally biased region" description="Basic and acidic residues" evidence="1">
    <location>
        <begin position="869"/>
        <end position="892"/>
    </location>
</feature>
<feature type="compositionally biased region" description="Polar residues" evidence="1">
    <location>
        <begin position="730"/>
        <end position="739"/>
    </location>
</feature>
<feature type="compositionally biased region" description="Basic and acidic residues" evidence="1">
    <location>
        <begin position="174"/>
        <end position="185"/>
    </location>
</feature>
<feature type="compositionally biased region" description="Basic and acidic residues" evidence="1">
    <location>
        <begin position="1055"/>
        <end position="1166"/>
    </location>
</feature>
<feature type="compositionally biased region" description="Low complexity" evidence="1">
    <location>
        <begin position="1431"/>
        <end position="1447"/>
    </location>
</feature>
<feature type="compositionally biased region" description="Basic and acidic residues" evidence="1">
    <location>
        <begin position="74"/>
        <end position="96"/>
    </location>
</feature>
<feature type="compositionally biased region" description="Basic residues" evidence="1">
    <location>
        <begin position="1515"/>
        <end position="1524"/>
    </location>
</feature>
<protein>
    <submittedName>
        <fullName evidence="2">Uncharacterized protein</fullName>
    </submittedName>
</protein>
<feature type="compositionally biased region" description="Polar residues" evidence="1">
    <location>
        <begin position="1276"/>
        <end position="1285"/>
    </location>
</feature>
<feature type="compositionally biased region" description="Polar residues" evidence="1">
    <location>
        <begin position="1570"/>
        <end position="1593"/>
    </location>
</feature>
<feature type="compositionally biased region" description="Basic and acidic residues" evidence="1">
    <location>
        <begin position="742"/>
        <end position="766"/>
    </location>
</feature>
<name>A0A0N1I9C5_PAPMA</name>
<feature type="compositionally biased region" description="Basic and acidic residues" evidence="1">
    <location>
        <begin position="270"/>
        <end position="279"/>
    </location>
</feature>
<feature type="compositionally biased region" description="Basic and acidic residues" evidence="1">
    <location>
        <begin position="786"/>
        <end position="795"/>
    </location>
</feature>
<keyword evidence="3" id="KW-1185">Reference proteome</keyword>
<feature type="compositionally biased region" description="Basic and acidic residues" evidence="1">
    <location>
        <begin position="910"/>
        <end position="921"/>
    </location>
</feature>
<feature type="compositionally biased region" description="Basic and acidic residues" evidence="1">
    <location>
        <begin position="1626"/>
        <end position="1635"/>
    </location>
</feature>
<gene>
    <name evidence="2" type="ORF">RR48_03634</name>
</gene>
<feature type="compositionally biased region" description="Polar residues" evidence="1">
    <location>
        <begin position="1315"/>
        <end position="1326"/>
    </location>
</feature>
<sequence>MYAGFVCGAYLVSPAHKEAPYGSLPLDFSHKRIDDTETAELTVSEKPKVRGTINRVPHHPMSDEIGTKADNAIDGDKVAKEPRNDNETKEPKETKQRSVSFNRDVHVKRFGKPRDRGASSEHQSSSIRKEPFTHLSEKELIEEANRVLAQAKSVTCTTDQSPEKFFSLPYRRKFKEERSGRRNSDDAGSPDGTIKSPLGRSTSDVTAKKRKDRTSLSTLFRRAQRNKSPDVPVVVTTKPVAVVKRSKSDVSDLKSNTTLNSQNKPIRKRSGSETEEFLKSLRNKKTQLSPIIESSPREDYFKKTPPLEVFQKEKLKQKNSSKSDEQKSTSTDVKKVNPVEKPPRYKTPDKSDLKSPSKSKRGKSNEKEPSPIIIDTPKRKTEIKKTILFDEIDSSKQQDINQKEEKEPTNNSTLTQKIDINIHGEKEMKHSSQQPPEKPPLTRGQTVDQLVKILKEDQDSPPPKAHLIAPLNGSNINQPFSYTKPSASPDPNLFVRTTSPERVPTPVNKTEKSIVYAQVVKDSKDTMPTFGKAKVYSPRVEKHGSYSDEDEGLGYEERYKYSLDRSYDYKYKNENENIVTSTPRYREYKLTNFEDPEPTYANEYPSKDVENNFDSFRGRGDGMDTKRKQTEPELTKLDLDFNELSHRRQLLESRLNARRLDRGKVNTDETFTKFIMENDPIYEAEKRMKATEKYVNETARYYRHTLERDGNVESNVAENFNKYDSDNHNIKYNTESRTVQKSHKDFDRYAYSRSPEPKYKEERKVFPPEPEYEPPSLESNPRKPIHSPDEYIEKKYRAKKHFTSSHDLLQSGQKYKGKEEWFGKRKGHYASNPEIAQERDDDYANLRYNGKNSDSYHNSLRRVKNKDKQHKEDFGIRRHDSGDSRDYYREDRSPRRFDFDNRLVDSGIENDFRKDSSGEIHRTRHRRHESDEDVHNTSLFLASERRHTEDNYPSEQIYANGEYLATFKDYKADDRKGYVSRERSGDDGSNFESKHNRYDKSPSRHGEKVSAKPPKATKKLSGLEKVKQLFSRDSSKKSKKEKEIVQQKSRTRVLKSPEHLATDDSEYRRYTDPEPSDIDVRKRDYEPKEVERRYKNSREDLDKYNRNDPRESNDKKYRNTEYDGRYDRTLKGDRRYKNHDDGKRRYNSSDRESDRQSRPSDIESDRRKTRSRTAGPLDSPALAERYRERRRLATPSPTPSPPRRPPAPQPASGSWFKSLDRIGKKREKSVNNRVEKDSIITTEDESSRRVWSKPTKPLNSPAKNLRFFGDTDQESESNIKQTVTKTKSHPQSKNHSTLRKTISNSSTGLDEVDNSELSNKSYSMSNLYRDEVNESRKYYKRNLQNISEIQSNSETESQFDRKRNGKPPIPVPSPYDRSRSHSSSKTLKASKNDIRRHARGDDRGSSSELRSSKHEINRDVKPRRRTPLTNSGESSTEGESSHQSQHSVVYLHATTVGDIPDPGQLIRNRSRDDVSSVMSSNIQVRSTTKSFSLFAPWTPKHYGEQQDVHYEQRPKKTKQAYKKTTKTEDRPTLQKNKSYSQTTLNRRPQSQSRLTSSSTTLYRNKRNGNGKESASESTISRKGQNKKSQSNDVLNREERERVSRSISMPKDQNKKAGWFKLSNKNKKPEINTRVR</sequence>
<feature type="region of interest" description="Disordered" evidence="1">
    <location>
        <begin position="1343"/>
        <end position="1479"/>
    </location>
</feature>
<accession>A0A0N1I9C5</accession>
<feature type="compositionally biased region" description="Polar residues" evidence="1">
    <location>
        <begin position="409"/>
        <end position="418"/>
    </location>
</feature>
<evidence type="ECO:0000256" key="1">
    <source>
        <dbReference type="SAM" id="MobiDB-lite"/>
    </source>
</evidence>
<feature type="compositionally biased region" description="Basic and acidic residues" evidence="1">
    <location>
        <begin position="1218"/>
        <end position="1238"/>
    </location>
</feature>
<feature type="compositionally biased region" description="Low complexity" evidence="1">
    <location>
        <begin position="231"/>
        <end position="243"/>
    </location>
</feature>
<feature type="region of interest" description="Disordered" evidence="1">
    <location>
        <begin position="1505"/>
        <end position="1635"/>
    </location>
</feature>
<feature type="compositionally biased region" description="Basic and acidic residues" evidence="1">
    <location>
        <begin position="376"/>
        <end position="408"/>
    </location>
</feature>
<feature type="compositionally biased region" description="Low complexity" evidence="1">
    <location>
        <begin position="1546"/>
        <end position="1561"/>
    </location>
</feature>
<organism evidence="2 3">
    <name type="scientific">Papilio machaon</name>
    <name type="common">Old World swallowtail butterfly</name>
    <dbReference type="NCBI Taxonomy" id="76193"/>
    <lineage>
        <taxon>Eukaryota</taxon>
        <taxon>Metazoa</taxon>
        <taxon>Ecdysozoa</taxon>
        <taxon>Arthropoda</taxon>
        <taxon>Hexapoda</taxon>
        <taxon>Insecta</taxon>
        <taxon>Pterygota</taxon>
        <taxon>Neoptera</taxon>
        <taxon>Endopterygota</taxon>
        <taxon>Lepidoptera</taxon>
        <taxon>Glossata</taxon>
        <taxon>Ditrysia</taxon>
        <taxon>Papilionoidea</taxon>
        <taxon>Papilionidae</taxon>
        <taxon>Papilioninae</taxon>
        <taxon>Papilio</taxon>
    </lineage>
</organism>
<feature type="compositionally biased region" description="Basic and acidic residues" evidence="1">
    <location>
        <begin position="974"/>
        <end position="1010"/>
    </location>
</feature>
<feature type="compositionally biased region" description="Basic residues" evidence="1">
    <location>
        <begin position="859"/>
        <end position="868"/>
    </location>
</feature>
<feature type="region of interest" description="Disordered" evidence="1">
    <location>
        <begin position="49"/>
        <end position="134"/>
    </location>
</feature>
<proteinExistence type="predicted"/>
<feature type="region of interest" description="Disordered" evidence="1">
    <location>
        <begin position="152"/>
        <end position="444"/>
    </location>
</feature>
<dbReference type="EMBL" id="KQ460141">
    <property type="protein sequence ID" value="KPJ17471.1"/>
    <property type="molecule type" value="Genomic_DNA"/>
</dbReference>
<dbReference type="Proteomes" id="UP000053240">
    <property type="component" value="Unassembled WGS sequence"/>
</dbReference>
<feature type="compositionally biased region" description="Basic and acidic residues" evidence="1">
    <location>
        <begin position="310"/>
        <end position="355"/>
    </location>
</feature>
<feature type="compositionally biased region" description="Polar residues" evidence="1">
    <location>
        <begin position="1299"/>
        <end position="1308"/>
    </location>
</feature>
<evidence type="ECO:0000313" key="2">
    <source>
        <dbReference type="EMBL" id="KPJ17471.1"/>
    </source>
</evidence>
<feature type="compositionally biased region" description="Basic and acidic residues" evidence="1">
    <location>
        <begin position="1505"/>
        <end position="1514"/>
    </location>
</feature>
<feature type="compositionally biased region" description="Polar residues" evidence="1">
    <location>
        <begin position="1533"/>
        <end position="1545"/>
    </location>
</feature>
<feature type="compositionally biased region" description="Basic residues" evidence="1">
    <location>
        <begin position="1286"/>
        <end position="1298"/>
    </location>
</feature>
<feature type="region of interest" description="Disordered" evidence="1">
    <location>
        <begin position="456"/>
        <end position="509"/>
    </location>
</feature>
<feature type="compositionally biased region" description="Pro residues" evidence="1">
    <location>
        <begin position="1196"/>
        <end position="1209"/>
    </location>
</feature>
<feature type="region of interest" description="Disordered" evidence="1">
    <location>
        <begin position="909"/>
        <end position="957"/>
    </location>
</feature>
<dbReference type="InParanoid" id="A0A0N1I9C5"/>
<feature type="compositionally biased region" description="Polar residues" evidence="1">
    <location>
        <begin position="1343"/>
        <end position="1356"/>
    </location>
</feature>
<feature type="compositionally biased region" description="Basic and acidic residues" evidence="1">
    <location>
        <begin position="1033"/>
        <end position="1045"/>
    </location>
</feature>